<evidence type="ECO:0000313" key="1">
    <source>
        <dbReference type="EMBL" id="KAJ1371439.1"/>
    </source>
</evidence>
<evidence type="ECO:0000313" key="2">
    <source>
        <dbReference type="Proteomes" id="UP001196413"/>
    </source>
</evidence>
<proteinExistence type="predicted"/>
<comment type="caution">
    <text evidence="1">The sequence shown here is derived from an EMBL/GenBank/DDBJ whole genome shotgun (WGS) entry which is preliminary data.</text>
</comment>
<gene>
    <name evidence="1" type="ORF">KIN20_033392</name>
</gene>
<dbReference type="AlphaFoldDB" id="A0AAD5R8D7"/>
<sequence>MRKLPKILDNYPPMLSINNYKSGPGRVFDTPSSQKSLEQLASFHGMTRAAVSEFEDWTRVLFVSHTKHKGQIVQRSQKLISERPSSSDELTISMCLWRSNKLRISMSPEAMHLDGD</sequence>
<keyword evidence="2" id="KW-1185">Reference proteome</keyword>
<name>A0AAD5R8D7_PARTN</name>
<dbReference type="Proteomes" id="UP001196413">
    <property type="component" value="Unassembled WGS sequence"/>
</dbReference>
<organism evidence="1 2">
    <name type="scientific">Parelaphostrongylus tenuis</name>
    <name type="common">Meningeal worm</name>
    <dbReference type="NCBI Taxonomy" id="148309"/>
    <lineage>
        <taxon>Eukaryota</taxon>
        <taxon>Metazoa</taxon>
        <taxon>Ecdysozoa</taxon>
        <taxon>Nematoda</taxon>
        <taxon>Chromadorea</taxon>
        <taxon>Rhabditida</taxon>
        <taxon>Rhabditina</taxon>
        <taxon>Rhabditomorpha</taxon>
        <taxon>Strongyloidea</taxon>
        <taxon>Metastrongylidae</taxon>
        <taxon>Parelaphostrongylus</taxon>
    </lineage>
</organism>
<dbReference type="EMBL" id="JAHQIW010006983">
    <property type="protein sequence ID" value="KAJ1371439.1"/>
    <property type="molecule type" value="Genomic_DNA"/>
</dbReference>
<reference evidence="1" key="1">
    <citation type="submission" date="2021-06" db="EMBL/GenBank/DDBJ databases">
        <title>Parelaphostrongylus tenuis whole genome reference sequence.</title>
        <authorList>
            <person name="Garwood T.J."/>
            <person name="Larsen P.A."/>
            <person name="Fountain-Jones N.M."/>
            <person name="Garbe J.R."/>
            <person name="Macchietto M.G."/>
            <person name="Kania S.A."/>
            <person name="Gerhold R.W."/>
            <person name="Richards J.E."/>
            <person name="Wolf T.M."/>
        </authorList>
    </citation>
    <scope>NUCLEOTIDE SEQUENCE</scope>
    <source>
        <strain evidence="1">MNPRO001-30</strain>
        <tissue evidence="1">Meninges</tissue>
    </source>
</reference>
<accession>A0AAD5R8D7</accession>
<protein>
    <submittedName>
        <fullName evidence="1">Uncharacterized protein</fullName>
    </submittedName>
</protein>